<gene>
    <name evidence="2" type="ORF">DPMN_053215</name>
</gene>
<reference evidence="2" key="1">
    <citation type="journal article" date="2019" name="bioRxiv">
        <title>The Genome of the Zebra Mussel, Dreissena polymorpha: A Resource for Invasive Species Research.</title>
        <authorList>
            <person name="McCartney M.A."/>
            <person name="Auch B."/>
            <person name="Kono T."/>
            <person name="Mallez S."/>
            <person name="Zhang Y."/>
            <person name="Obille A."/>
            <person name="Becker A."/>
            <person name="Abrahante J.E."/>
            <person name="Garbe J."/>
            <person name="Badalamenti J.P."/>
            <person name="Herman A."/>
            <person name="Mangelson H."/>
            <person name="Liachko I."/>
            <person name="Sullivan S."/>
            <person name="Sone E.D."/>
            <person name="Koren S."/>
            <person name="Silverstein K.A.T."/>
            <person name="Beckman K.B."/>
            <person name="Gohl D.M."/>
        </authorList>
    </citation>
    <scope>NUCLEOTIDE SEQUENCE</scope>
    <source>
        <strain evidence="2">Duluth1</strain>
        <tissue evidence="2">Whole animal</tissue>
    </source>
</reference>
<dbReference type="Proteomes" id="UP000828390">
    <property type="component" value="Unassembled WGS sequence"/>
</dbReference>
<sequence length="59" mass="6468">MVGGQALDVHSMHVRRSQRGRIPNGIYTPDSKQVTTRNVSYKLNGKTALQKKALGTSKS</sequence>
<comment type="caution">
    <text evidence="2">The sequence shown here is derived from an EMBL/GenBank/DDBJ whole genome shotgun (WGS) entry which is preliminary data.</text>
</comment>
<evidence type="ECO:0000313" key="2">
    <source>
        <dbReference type="EMBL" id="KAH3727285.1"/>
    </source>
</evidence>
<accession>A0A9D4HQI2</accession>
<evidence type="ECO:0000313" key="3">
    <source>
        <dbReference type="Proteomes" id="UP000828390"/>
    </source>
</evidence>
<dbReference type="AlphaFoldDB" id="A0A9D4HQI2"/>
<name>A0A9D4HQI2_DREPO</name>
<protein>
    <submittedName>
        <fullName evidence="2">Uncharacterized protein</fullName>
    </submittedName>
</protein>
<feature type="region of interest" description="Disordered" evidence="1">
    <location>
        <begin position="1"/>
        <end position="31"/>
    </location>
</feature>
<keyword evidence="3" id="KW-1185">Reference proteome</keyword>
<dbReference type="EMBL" id="JAIWYP010000012">
    <property type="protein sequence ID" value="KAH3727285.1"/>
    <property type="molecule type" value="Genomic_DNA"/>
</dbReference>
<organism evidence="2 3">
    <name type="scientific">Dreissena polymorpha</name>
    <name type="common">Zebra mussel</name>
    <name type="synonym">Mytilus polymorpha</name>
    <dbReference type="NCBI Taxonomy" id="45954"/>
    <lineage>
        <taxon>Eukaryota</taxon>
        <taxon>Metazoa</taxon>
        <taxon>Spiralia</taxon>
        <taxon>Lophotrochozoa</taxon>
        <taxon>Mollusca</taxon>
        <taxon>Bivalvia</taxon>
        <taxon>Autobranchia</taxon>
        <taxon>Heteroconchia</taxon>
        <taxon>Euheterodonta</taxon>
        <taxon>Imparidentia</taxon>
        <taxon>Neoheterodontei</taxon>
        <taxon>Myida</taxon>
        <taxon>Dreissenoidea</taxon>
        <taxon>Dreissenidae</taxon>
        <taxon>Dreissena</taxon>
    </lineage>
</organism>
<proteinExistence type="predicted"/>
<reference evidence="2" key="2">
    <citation type="submission" date="2020-11" db="EMBL/GenBank/DDBJ databases">
        <authorList>
            <person name="McCartney M.A."/>
            <person name="Auch B."/>
            <person name="Kono T."/>
            <person name="Mallez S."/>
            <person name="Becker A."/>
            <person name="Gohl D.M."/>
            <person name="Silverstein K.A.T."/>
            <person name="Koren S."/>
            <person name="Bechman K.B."/>
            <person name="Herman A."/>
            <person name="Abrahante J.E."/>
            <person name="Garbe J."/>
        </authorList>
    </citation>
    <scope>NUCLEOTIDE SEQUENCE</scope>
    <source>
        <strain evidence="2">Duluth1</strain>
        <tissue evidence="2">Whole animal</tissue>
    </source>
</reference>
<evidence type="ECO:0000256" key="1">
    <source>
        <dbReference type="SAM" id="MobiDB-lite"/>
    </source>
</evidence>